<comment type="subcellular location">
    <subcellularLocation>
        <location evidence="1">Cell membrane</location>
        <topology evidence="1">Multi-pass membrane protein</topology>
    </subcellularLocation>
</comment>
<gene>
    <name evidence="9" type="primary">Dper\GL15731</name>
    <name evidence="9" type="ORF">Dper_GL15731</name>
</gene>
<dbReference type="PANTHER" id="PTHR42643">
    <property type="entry name" value="IONOTROPIC RECEPTOR 20A-RELATED"/>
    <property type="match status" value="1"/>
</dbReference>
<evidence type="ECO:0000313" key="10">
    <source>
        <dbReference type="Proteomes" id="UP000008744"/>
    </source>
</evidence>
<evidence type="ECO:0000256" key="7">
    <source>
        <dbReference type="ARBA" id="ARBA00023180"/>
    </source>
</evidence>
<keyword evidence="6" id="KW-0675">Receptor</keyword>
<evidence type="ECO:0000256" key="5">
    <source>
        <dbReference type="ARBA" id="ARBA00023136"/>
    </source>
</evidence>
<keyword evidence="7" id="KW-0325">Glycoprotein</keyword>
<evidence type="ECO:0000256" key="4">
    <source>
        <dbReference type="ARBA" id="ARBA00022989"/>
    </source>
</evidence>
<proteinExistence type="predicted"/>
<feature type="transmembrane region" description="Helical" evidence="8">
    <location>
        <begin position="120"/>
        <end position="143"/>
    </location>
</feature>
<sequence length="154" mass="17920">MRDFHARDFLALTYNAQTDRPSYHIVKEYLRSMLCTYIMPLGSPFLYKFQSLYTSFHEHGFYEHWRQMDLITRDGTSPNAEEFYEELGDQTDTDPAVSDAVGNRRKKHVVLTLDVLQGAFYLWSLGIALSSLGFVLEHGYFFWKKQTAGLTETV</sequence>
<organism evidence="10">
    <name type="scientific">Drosophila persimilis</name>
    <name type="common">Fruit fly</name>
    <dbReference type="NCBI Taxonomy" id="7234"/>
    <lineage>
        <taxon>Eukaryota</taxon>
        <taxon>Metazoa</taxon>
        <taxon>Ecdysozoa</taxon>
        <taxon>Arthropoda</taxon>
        <taxon>Hexapoda</taxon>
        <taxon>Insecta</taxon>
        <taxon>Pterygota</taxon>
        <taxon>Neoptera</taxon>
        <taxon>Endopterygota</taxon>
        <taxon>Diptera</taxon>
        <taxon>Brachycera</taxon>
        <taxon>Muscomorpha</taxon>
        <taxon>Ephydroidea</taxon>
        <taxon>Drosophilidae</taxon>
        <taxon>Drosophila</taxon>
        <taxon>Sophophora</taxon>
    </lineage>
</organism>
<name>B4H913_DROPE</name>
<dbReference type="InterPro" id="IPR052192">
    <property type="entry name" value="Insect_Ionotropic_Sensory_Rcpt"/>
</dbReference>
<protein>
    <submittedName>
        <fullName evidence="9">GL15731</fullName>
    </submittedName>
</protein>
<evidence type="ECO:0000256" key="1">
    <source>
        <dbReference type="ARBA" id="ARBA00004651"/>
    </source>
</evidence>
<dbReference type="HOGENOM" id="CLU_1706095_0_0_1"/>
<keyword evidence="4 8" id="KW-1133">Transmembrane helix</keyword>
<dbReference type="GO" id="GO:0005886">
    <property type="term" value="C:plasma membrane"/>
    <property type="evidence" value="ECO:0007669"/>
    <property type="project" value="UniProtKB-SubCell"/>
</dbReference>
<keyword evidence="3 8" id="KW-0812">Transmembrane</keyword>
<evidence type="ECO:0000256" key="2">
    <source>
        <dbReference type="ARBA" id="ARBA00022475"/>
    </source>
</evidence>
<dbReference type="AlphaFoldDB" id="B4H913"/>
<evidence type="ECO:0000256" key="8">
    <source>
        <dbReference type="SAM" id="Phobius"/>
    </source>
</evidence>
<dbReference type="EMBL" id="CH479226">
    <property type="protein sequence ID" value="EDW35228.1"/>
    <property type="molecule type" value="Genomic_DNA"/>
</dbReference>
<dbReference type="OMA" id="MYSGFLE"/>
<dbReference type="OrthoDB" id="6353409at2759"/>
<dbReference type="PANTHER" id="PTHR42643:SF31">
    <property type="entry name" value="IONOTROPIC RECEPTOR 68B-RELATED"/>
    <property type="match status" value="1"/>
</dbReference>
<evidence type="ECO:0000313" key="9">
    <source>
        <dbReference type="EMBL" id="EDW35228.1"/>
    </source>
</evidence>
<reference evidence="9 10" key="1">
    <citation type="journal article" date="2007" name="Nature">
        <title>Evolution of genes and genomes on the Drosophila phylogeny.</title>
        <authorList>
            <consortium name="Drosophila 12 Genomes Consortium"/>
            <person name="Clark A.G."/>
            <person name="Eisen M.B."/>
            <person name="Smith D.R."/>
            <person name="Bergman C.M."/>
            <person name="Oliver B."/>
            <person name="Markow T.A."/>
            <person name="Kaufman T.C."/>
            <person name="Kellis M."/>
            <person name="Gelbart W."/>
            <person name="Iyer V.N."/>
            <person name="Pollard D.A."/>
            <person name="Sackton T.B."/>
            <person name="Larracuente A.M."/>
            <person name="Singh N.D."/>
            <person name="Abad J.P."/>
            <person name="Abt D.N."/>
            <person name="Adryan B."/>
            <person name="Aguade M."/>
            <person name="Akashi H."/>
            <person name="Anderson W.W."/>
            <person name="Aquadro C.F."/>
            <person name="Ardell D.H."/>
            <person name="Arguello R."/>
            <person name="Artieri C.G."/>
            <person name="Barbash D.A."/>
            <person name="Barker D."/>
            <person name="Barsanti P."/>
            <person name="Batterham P."/>
            <person name="Batzoglou S."/>
            <person name="Begun D."/>
            <person name="Bhutkar A."/>
            <person name="Blanco E."/>
            <person name="Bosak S.A."/>
            <person name="Bradley R.K."/>
            <person name="Brand A.D."/>
            <person name="Brent M.R."/>
            <person name="Brooks A.N."/>
            <person name="Brown R.H."/>
            <person name="Butlin R.K."/>
            <person name="Caggese C."/>
            <person name="Calvi B.R."/>
            <person name="Bernardo de Carvalho A."/>
            <person name="Caspi A."/>
            <person name="Castrezana S."/>
            <person name="Celniker S.E."/>
            <person name="Chang J.L."/>
            <person name="Chapple C."/>
            <person name="Chatterji S."/>
            <person name="Chinwalla A."/>
            <person name="Civetta A."/>
            <person name="Clifton S.W."/>
            <person name="Comeron J.M."/>
            <person name="Costello J.C."/>
            <person name="Coyne J.A."/>
            <person name="Daub J."/>
            <person name="David R.G."/>
            <person name="Delcher A.L."/>
            <person name="Delehaunty K."/>
            <person name="Do C.B."/>
            <person name="Ebling H."/>
            <person name="Edwards K."/>
            <person name="Eickbush T."/>
            <person name="Evans J.D."/>
            <person name="Filipski A."/>
            <person name="Findeiss S."/>
            <person name="Freyhult E."/>
            <person name="Fulton L."/>
            <person name="Fulton R."/>
            <person name="Garcia A.C."/>
            <person name="Gardiner A."/>
            <person name="Garfield D.A."/>
            <person name="Garvin B.E."/>
            <person name="Gibson G."/>
            <person name="Gilbert D."/>
            <person name="Gnerre S."/>
            <person name="Godfrey J."/>
            <person name="Good R."/>
            <person name="Gotea V."/>
            <person name="Gravely B."/>
            <person name="Greenberg A.J."/>
            <person name="Griffiths-Jones S."/>
            <person name="Gross S."/>
            <person name="Guigo R."/>
            <person name="Gustafson E.A."/>
            <person name="Haerty W."/>
            <person name="Hahn M.W."/>
            <person name="Halligan D.L."/>
            <person name="Halpern A.L."/>
            <person name="Halter G.M."/>
            <person name="Han M.V."/>
            <person name="Heger A."/>
            <person name="Hillier L."/>
            <person name="Hinrichs A.S."/>
            <person name="Holmes I."/>
            <person name="Hoskins R.A."/>
            <person name="Hubisz M.J."/>
            <person name="Hultmark D."/>
            <person name="Huntley M.A."/>
            <person name="Jaffe D.B."/>
            <person name="Jagadeeshan S."/>
            <person name="Jeck W.R."/>
            <person name="Johnson J."/>
            <person name="Jones C.D."/>
            <person name="Jordan W.C."/>
            <person name="Karpen G.H."/>
            <person name="Kataoka E."/>
            <person name="Keightley P.D."/>
            <person name="Kheradpour P."/>
            <person name="Kirkness E.F."/>
            <person name="Koerich L.B."/>
            <person name="Kristiansen K."/>
            <person name="Kudrna D."/>
            <person name="Kulathinal R.J."/>
            <person name="Kumar S."/>
            <person name="Kwok R."/>
            <person name="Lander E."/>
            <person name="Langley C.H."/>
            <person name="Lapoint R."/>
            <person name="Lazzaro B.P."/>
            <person name="Lee S.J."/>
            <person name="Levesque L."/>
            <person name="Li R."/>
            <person name="Lin C.F."/>
            <person name="Lin M.F."/>
            <person name="Lindblad-Toh K."/>
            <person name="Llopart A."/>
            <person name="Long M."/>
            <person name="Low L."/>
            <person name="Lozovsky E."/>
            <person name="Lu J."/>
            <person name="Luo M."/>
            <person name="Machado C.A."/>
            <person name="Makalowski W."/>
            <person name="Marzo M."/>
            <person name="Matsuda M."/>
            <person name="Matzkin L."/>
            <person name="McAllister B."/>
            <person name="McBride C.S."/>
            <person name="McKernan B."/>
            <person name="McKernan K."/>
            <person name="Mendez-Lago M."/>
            <person name="Minx P."/>
            <person name="Mollenhauer M.U."/>
            <person name="Montooth K."/>
            <person name="Mount S.M."/>
            <person name="Mu X."/>
            <person name="Myers E."/>
            <person name="Negre B."/>
            <person name="Newfeld S."/>
            <person name="Nielsen R."/>
            <person name="Noor M.A."/>
            <person name="O'Grady P."/>
            <person name="Pachter L."/>
            <person name="Papaceit M."/>
            <person name="Parisi M.J."/>
            <person name="Parisi M."/>
            <person name="Parts L."/>
            <person name="Pedersen J.S."/>
            <person name="Pesole G."/>
            <person name="Phillippy A.M."/>
            <person name="Ponting C.P."/>
            <person name="Pop M."/>
            <person name="Porcelli D."/>
            <person name="Powell J.R."/>
            <person name="Prohaska S."/>
            <person name="Pruitt K."/>
            <person name="Puig M."/>
            <person name="Quesneville H."/>
            <person name="Ram K.R."/>
            <person name="Rand D."/>
            <person name="Rasmussen M.D."/>
            <person name="Reed L.K."/>
            <person name="Reenan R."/>
            <person name="Reily A."/>
            <person name="Remington K.A."/>
            <person name="Rieger T.T."/>
            <person name="Ritchie M.G."/>
            <person name="Robin C."/>
            <person name="Rogers Y.H."/>
            <person name="Rohde C."/>
            <person name="Rozas J."/>
            <person name="Rubenfield M.J."/>
            <person name="Ruiz A."/>
            <person name="Russo S."/>
            <person name="Salzberg S.L."/>
            <person name="Sanchez-Gracia A."/>
            <person name="Saranga D.J."/>
            <person name="Sato H."/>
            <person name="Schaeffer S.W."/>
            <person name="Schatz M.C."/>
            <person name="Schlenke T."/>
            <person name="Schwartz R."/>
            <person name="Segarra C."/>
            <person name="Singh R.S."/>
            <person name="Sirot L."/>
            <person name="Sirota M."/>
            <person name="Sisneros N.B."/>
            <person name="Smith C.D."/>
            <person name="Smith T.F."/>
            <person name="Spieth J."/>
            <person name="Stage D.E."/>
            <person name="Stark A."/>
            <person name="Stephan W."/>
            <person name="Strausberg R.L."/>
            <person name="Strempel S."/>
            <person name="Sturgill D."/>
            <person name="Sutton G."/>
            <person name="Sutton G.G."/>
            <person name="Tao W."/>
            <person name="Teichmann S."/>
            <person name="Tobari Y.N."/>
            <person name="Tomimura Y."/>
            <person name="Tsolas J.M."/>
            <person name="Valente V.L."/>
            <person name="Venter E."/>
            <person name="Venter J.C."/>
            <person name="Vicario S."/>
            <person name="Vieira F.G."/>
            <person name="Vilella A.J."/>
            <person name="Villasante A."/>
            <person name="Walenz B."/>
            <person name="Wang J."/>
            <person name="Wasserman M."/>
            <person name="Watts T."/>
            <person name="Wilson D."/>
            <person name="Wilson R.K."/>
            <person name="Wing R.A."/>
            <person name="Wolfner M.F."/>
            <person name="Wong A."/>
            <person name="Wong G.K."/>
            <person name="Wu C.I."/>
            <person name="Wu G."/>
            <person name="Yamamoto D."/>
            <person name="Yang H.P."/>
            <person name="Yang S.P."/>
            <person name="Yorke J.A."/>
            <person name="Yoshida K."/>
            <person name="Zdobnov E."/>
            <person name="Zhang P."/>
            <person name="Zhang Y."/>
            <person name="Zimin A.V."/>
            <person name="Baldwin J."/>
            <person name="Abdouelleil A."/>
            <person name="Abdulkadir J."/>
            <person name="Abebe A."/>
            <person name="Abera B."/>
            <person name="Abreu J."/>
            <person name="Acer S.C."/>
            <person name="Aftuck L."/>
            <person name="Alexander A."/>
            <person name="An P."/>
            <person name="Anderson E."/>
            <person name="Anderson S."/>
            <person name="Arachi H."/>
            <person name="Azer M."/>
            <person name="Bachantsang P."/>
            <person name="Barry A."/>
            <person name="Bayul T."/>
            <person name="Berlin A."/>
            <person name="Bessette D."/>
            <person name="Bloom T."/>
            <person name="Blye J."/>
            <person name="Boguslavskiy L."/>
            <person name="Bonnet C."/>
            <person name="Boukhgalter B."/>
            <person name="Bourzgui I."/>
            <person name="Brown A."/>
            <person name="Cahill P."/>
            <person name="Channer S."/>
            <person name="Cheshatsang Y."/>
            <person name="Chuda L."/>
            <person name="Citroen M."/>
            <person name="Collymore A."/>
            <person name="Cooke P."/>
            <person name="Costello M."/>
            <person name="D'Aco K."/>
            <person name="Daza R."/>
            <person name="De Haan G."/>
            <person name="DeGray S."/>
            <person name="DeMaso C."/>
            <person name="Dhargay N."/>
            <person name="Dooley K."/>
            <person name="Dooley E."/>
            <person name="Doricent M."/>
            <person name="Dorje P."/>
            <person name="Dorjee K."/>
            <person name="Dupes A."/>
            <person name="Elong R."/>
            <person name="Falk J."/>
            <person name="Farina A."/>
            <person name="Faro S."/>
            <person name="Ferguson D."/>
            <person name="Fisher S."/>
            <person name="Foley C.D."/>
            <person name="Franke A."/>
            <person name="Friedrich D."/>
            <person name="Gadbois L."/>
            <person name="Gearin G."/>
            <person name="Gearin C.R."/>
            <person name="Giannoukos G."/>
            <person name="Goode T."/>
            <person name="Graham J."/>
            <person name="Grandbois E."/>
            <person name="Grewal S."/>
            <person name="Gyaltsen K."/>
            <person name="Hafez N."/>
            <person name="Hagos B."/>
            <person name="Hall J."/>
            <person name="Henson C."/>
            <person name="Hollinger A."/>
            <person name="Honan T."/>
            <person name="Huard M.D."/>
            <person name="Hughes L."/>
            <person name="Hurhula B."/>
            <person name="Husby M.E."/>
            <person name="Kamat A."/>
            <person name="Kanga B."/>
            <person name="Kashin S."/>
            <person name="Khazanovich D."/>
            <person name="Kisner P."/>
            <person name="Lance K."/>
            <person name="Lara M."/>
            <person name="Lee W."/>
            <person name="Lennon N."/>
            <person name="Letendre F."/>
            <person name="LeVine R."/>
            <person name="Lipovsky A."/>
            <person name="Liu X."/>
            <person name="Liu J."/>
            <person name="Liu S."/>
            <person name="Lokyitsang T."/>
            <person name="Lokyitsang Y."/>
            <person name="Lubonja R."/>
            <person name="Lui A."/>
            <person name="MacDonald P."/>
            <person name="Magnisalis V."/>
            <person name="Maru K."/>
            <person name="Matthews C."/>
            <person name="McCusker W."/>
            <person name="McDonough S."/>
            <person name="Mehta T."/>
            <person name="Meldrim J."/>
            <person name="Meneus L."/>
            <person name="Mihai O."/>
            <person name="Mihalev A."/>
            <person name="Mihova T."/>
            <person name="Mittelman R."/>
            <person name="Mlenga V."/>
            <person name="Montmayeur A."/>
            <person name="Mulrain L."/>
            <person name="Navidi A."/>
            <person name="Naylor J."/>
            <person name="Negash T."/>
            <person name="Nguyen T."/>
            <person name="Nguyen N."/>
            <person name="Nicol R."/>
            <person name="Norbu C."/>
            <person name="Norbu N."/>
            <person name="Novod N."/>
            <person name="O'Neill B."/>
            <person name="Osman S."/>
            <person name="Markiewicz E."/>
            <person name="Oyono O.L."/>
            <person name="Patti C."/>
            <person name="Phunkhang P."/>
            <person name="Pierre F."/>
            <person name="Priest M."/>
            <person name="Raghuraman S."/>
            <person name="Rege F."/>
            <person name="Reyes R."/>
            <person name="Rise C."/>
            <person name="Rogov P."/>
            <person name="Ross K."/>
            <person name="Ryan E."/>
            <person name="Settipalli S."/>
            <person name="Shea T."/>
            <person name="Sherpa N."/>
            <person name="Shi L."/>
            <person name="Shih D."/>
            <person name="Sparrow T."/>
            <person name="Spaulding J."/>
            <person name="Stalker J."/>
            <person name="Stange-Thomann N."/>
            <person name="Stavropoulos S."/>
            <person name="Stone C."/>
            <person name="Strader C."/>
            <person name="Tesfaye S."/>
            <person name="Thomson T."/>
            <person name="Thoulutsang Y."/>
            <person name="Thoulutsang D."/>
            <person name="Topham K."/>
            <person name="Topping I."/>
            <person name="Tsamla T."/>
            <person name="Vassiliev H."/>
            <person name="Vo A."/>
            <person name="Wangchuk T."/>
            <person name="Wangdi T."/>
            <person name="Weiand M."/>
            <person name="Wilkinson J."/>
            <person name="Wilson A."/>
            <person name="Yadav S."/>
            <person name="Young G."/>
            <person name="Yu Q."/>
            <person name="Zembek L."/>
            <person name="Zhong D."/>
            <person name="Zimmer A."/>
            <person name="Zwirko Z."/>
            <person name="Jaffe D.B."/>
            <person name="Alvarez P."/>
            <person name="Brockman W."/>
            <person name="Butler J."/>
            <person name="Chin C."/>
            <person name="Gnerre S."/>
            <person name="Grabherr M."/>
            <person name="Kleber M."/>
            <person name="Mauceli E."/>
            <person name="MacCallum I."/>
        </authorList>
    </citation>
    <scope>NUCLEOTIDE SEQUENCE [LARGE SCALE GENOMIC DNA]</scope>
    <source>
        <strain evidence="10">MSH-3 / Tucson 14011-0111.49</strain>
    </source>
</reference>
<evidence type="ECO:0000256" key="3">
    <source>
        <dbReference type="ARBA" id="ARBA00022692"/>
    </source>
</evidence>
<evidence type="ECO:0000256" key="6">
    <source>
        <dbReference type="ARBA" id="ARBA00023170"/>
    </source>
</evidence>
<accession>B4H913</accession>
<dbReference type="Proteomes" id="UP000008744">
    <property type="component" value="Unassembled WGS sequence"/>
</dbReference>
<keyword evidence="2" id="KW-1003">Cell membrane</keyword>
<keyword evidence="5 8" id="KW-0472">Membrane</keyword>
<keyword evidence="10" id="KW-1185">Reference proteome</keyword>